<evidence type="ECO:0000256" key="4">
    <source>
        <dbReference type="ARBA" id="ARBA00023136"/>
    </source>
</evidence>
<keyword evidence="4 6" id="KW-0472">Membrane</keyword>
<organism evidence="8 9">
    <name type="scientific">Tolypocladium capitatum</name>
    <dbReference type="NCBI Taxonomy" id="45235"/>
    <lineage>
        <taxon>Eukaryota</taxon>
        <taxon>Fungi</taxon>
        <taxon>Dikarya</taxon>
        <taxon>Ascomycota</taxon>
        <taxon>Pezizomycotina</taxon>
        <taxon>Sordariomycetes</taxon>
        <taxon>Hypocreomycetidae</taxon>
        <taxon>Hypocreales</taxon>
        <taxon>Ophiocordycipitaceae</taxon>
        <taxon>Tolypocladium</taxon>
    </lineage>
</organism>
<evidence type="ECO:0000256" key="6">
    <source>
        <dbReference type="SAM" id="Phobius"/>
    </source>
</evidence>
<dbReference type="PANTHER" id="PTHR33048:SF47">
    <property type="entry name" value="INTEGRAL MEMBRANE PROTEIN-RELATED"/>
    <property type="match status" value="1"/>
</dbReference>
<dbReference type="STRING" id="45235.A0A2K3QH78"/>
<sequence>MGEDYPELPEAVYWRQMLGGFSIAFFIISTIAFALRIYASRMVSSSIRVDDVLMGCAVLVMWGDTAGVWLSLSPVIVAYNGIGVPADLLPEYRQVRIRMGLWILTKCWAISMGFNKLSIILFLRRVLGLTRAVNMALVVVGVCVVIWTGAVILYTTFVCTPVPFYWDKSMPGGWCWGNDKFMIQNVVAGVLALALDIAILIIPVGTVWKLQIKRKQKMAVTLVLGVGAM</sequence>
<keyword evidence="3 6" id="KW-1133">Transmembrane helix</keyword>
<evidence type="ECO:0000313" key="9">
    <source>
        <dbReference type="Proteomes" id="UP000236621"/>
    </source>
</evidence>
<dbReference type="InterPro" id="IPR052337">
    <property type="entry name" value="SAT4-like"/>
</dbReference>
<gene>
    <name evidence="8" type="ORF">TCAP_03222</name>
</gene>
<keyword evidence="9" id="KW-1185">Reference proteome</keyword>
<dbReference type="Pfam" id="PF20684">
    <property type="entry name" value="Fung_rhodopsin"/>
    <property type="match status" value="1"/>
</dbReference>
<dbReference type="OrthoDB" id="10017208at2759"/>
<feature type="transmembrane region" description="Helical" evidence="6">
    <location>
        <begin position="99"/>
        <end position="123"/>
    </location>
</feature>
<dbReference type="PANTHER" id="PTHR33048">
    <property type="entry name" value="PTH11-LIKE INTEGRAL MEMBRANE PROTEIN (AFU_ORTHOLOGUE AFUA_5G11245)"/>
    <property type="match status" value="1"/>
</dbReference>
<feature type="domain" description="Rhodopsin" evidence="7">
    <location>
        <begin position="35"/>
        <end position="228"/>
    </location>
</feature>
<feature type="transmembrane region" description="Helical" evidence="6">
    <location>
        <begin position="20"/>
        <end position="39"/>
    </location>
</feature>
<dbReference type="AlphaFoldDB" id="A0A2K3QH78"/>
<dbReference type="Proteomes" id="UP000236621">
    <property type="component" value="Unassembled WGS sequence"/>
</dbReference>
<keyword evidence="2 6" id="KW-0812">Transmembrane</keyword>
<evidence type="ECO:0000256" key="2">
    <source>
        <dbReference type="ARBA" id="ARBA00022692"/>
    </source>
</evidence>
<comment type="similarity">
    <text evidence="5">Belongs to the SAT4 family.</text>
</comment>
<name>A0A2K3QH78_9HYPO</name>
<evidence type="ECO:0000256" key="3">
    <source>
        <dbReference type="ARBA" id="ARBA00022989"/>
    </source>
</evidence>
<comment type="caution">
    <text evidence="8">The sequence shown here is derived from an EMBL/GenBank/DDBJ whole genome shotgun (WGS) entry which is preliminary data.</text>
</comment>
<evidence type="ECO:0000259" key="7">
    <source>
        <dbReference type="Pfam" id="PF20684"/>
    </source>
</evidence>
<accession>A0A2K3QH78</accession>
<evidence type="ECO:0000256" key="1">
    <source>
        <dbReference type="ARBA" id="ARBA00004141"/>
    </source>
</evidence>
<proteinExistence type="inferred from homology"/>
<feature type="transmembrane region" description="Helical" evidence="6">
    <location>
        <begin position="51"/>
        <end position="79"/>
    </location>
</feature>
<protein>
    <recommendedName>
        <fullName evidence="7">Rhodopsin domain-containing protein</fullName>
    </recommendedName>
</protein>
<evidence type="ECO:0000256" key="5">
    <source>
        <dbReference type="ARBA" id="ARBA00038359"/>
    </source>
</evidence>
<dbReference type="InterPro" id="IPR049326">
    <property type="entry name" value="Rhodopsin_dom_fungi"/>
</dbReference>
<feature type="transmembrane region" description="Helical" evidence="6">
    <location>
        <begin position="186"/>
        <end position="208"/>
    </location>
</feature>
<comment type="subcellular location">
    <subcellularLocation>
        <location evidence="1">Membrane</location>
        <topology evidence="1">Multi-pass membrane protein</topology>
    </subcellularLocation>
</comment>
<dbReference type="EMBL" id="NRSZ01000491">
    <property type="protein sequence ID" value="PNY26860.1"/>
    <property type="molecule type" value="Genomic_DNA"/>
</dbReference>
<feature type="transmembrane region" description="Helical" evidence="6">
    <location>
        <begin position="135"/>
        <end position="166"/>
    </location>
</feature>
<dbReference type="GO" id="GO:0016020">
    <property type="term" value="C:membrane"/>
    <property type="evidence" value="ECO:0007669"/>
    <property type="project" value="UniProtKB-SubCell"/>
</dbReference>
<evidence type="ECO:0000313" key="8">
    <source>
        <dbReference type="EMBL" id="PNY26860.1"/>
    </source>
</evidence>
<reference evidence="8 9" key="1">
    <citation type="submission" date="2017-08" db="EMBL/GenBank/DDBJ databases">
        <title>Harnessing the power of phylogenomics to disentangle the directionality and signatures of interkingdom host jumping in the parasitic fungal genus Tolypocladium.</title>
        <authorList>
            <person name="Quandt C.A."/>
            <person name="Patterson W."/>
            <person name="Spatafora J.W."/>
        </authorList>
    </citation>
    <scope>NUCLEOTIDE SEQUENCE [LARGE SCALE GENOMIC DNA]</scope>
    <source>
        <strain evidence="8 9">CBS 113982</strain>
    </source>
</reference>